<keyword evidence="6" id="KW-0675">Receptor</keyword>
<proteinExistence type="predicted"/>
<dbReference type="Gene3D" id="2.40.170.20">
    <property type="entry name" value="TonB-dependent receptor, beta-barrel domain"/>
    <property type="match status" value="1"/>
</dbReference>
<dbReference type="Gene3D" id="2.60.40.1120">
    <property type="entry name" value="Carboxypeptidase-like, regulatory domain"/>
    <property type="match status" value="1"/>
</dbReference>
<protein>
    <submittedName>
        <fullName evidence="6">TonB-dependent receptor</fullName>
    </submittedName>
</protein>
<dbReference type="InterPro" id="IPR041700">
    <property type="entry name" value="OMP_b-brl_3"/>
</dbReference>
<dbReference type="Pfam" id="PF14905">
    <property type="entry name" value="OMP_b-brl_3"/>
    <property type="match status" value="2"/>
</dbReference>
<evidence type="ECO:0000256" key="1">
    <source>
        <dbReference type="ARBA" id="ARBA00004442"/>
    </source>
</evidence>
<keyword evidence="7" id="KW-1185">Reference proteome</keyword>
<gene>
    <name evidence="6" type="ORF">LZZ85_01660</name>
</gene>
<keyword evidence="3" id="KW-0998">Cell outer membrane</keyword>
<evidence type="ECO:0000313" key="7">
    <source>
        <dbReference type="Proteomes" id="UP001165367"/>
    </source>
</evidence>
<comment type="caution">
    <text evidence="6">The sequence shown here is derived from an EMBL/GenBank/DDBJ whole genome shotgun (WGS) entry which is preliminary data.</text>
</comment>
<reference evidence="6" key="1">
    <citation type="submission" date="2022-01" db="EMBL/GenBank/DDBJ databases">
        <authorList>
            <person name="Jo J.-H."/>
            <person name="Im W.-T."/>
        </authorList>
    </citation>
    <scope>NUCLEOTIDE SEQUENCE</scope>
    <source>
        <strain evidence="6">NA20</strain>
    </source>
</reference>
<keyword evidence="4" id="KW-0732">Signal</keyword>
<evidence type="ECO:0000256" key="3">
    <source>
        <dbReference type="ARBA" id="ARBA00023237"/>
    </source>
</evidence>
<feature type="signal peptide" evidence="4">
    <location>
        <begin position="1"/>
        <end position="19"/>
    </location>
</feature>
<organism evidence="6 7">
    <name type="scientific">Terrimonas ginsenosidimutans</name>
    <dbReference type="NCBI Taxonomy" id="2908004"/>
    <lineage>
        <taxon>Bacteria</taxon>
        <taxon>Pseudomonadati</taxon>
        <taxon>Bacteroidota</taxon>
        <taxon>Chitinophagia</taxon>
        <taxon>Chitinophagales</taxon>
        <taxon>Chitinophagaceae</taxon>
        <taxon>Terrimonas</taxon>
    </lineage>
</organism>
<dbReference type="InterPro" id="IPR036942">
    <property type="entry name" value="Beta-barrel_TonB_sf"/>
</dbReference>
<feature type="domain" description="Outer membrane protein beta-barrel" evidence="5">
    <location>
        <begin position="817"/>
        <end position="939"/>
    </location>
</feature>
<dbReference type="SUPFAM" id="SSF49478">
    <property type="entry name" value="Cna protein B-type domain"/>
    <property type="match status" value="1"/>
</dbReference>
<comment type="subcellular location">
    <subcellularLocation>
        <location evidence="1">Cell outer membrane</location>
    </subcellularLocation>
</comment>
<feature type="domain" description="Outer membrane protein beta-barrel" evidence="5">
    <location>
        <begin position="475"/>
        <end position="813"/>
    </location>
</feature>
<sequence length="975" mass="108537">MRKILALLFVCLFGYFAQAQKADGSISGKLMDTTNKKPIADATISLLHEKDSSLVTFTLSNKQGLFEIKGLAAGNYRLIITHQEYTEIKKSVSLTEDQKQLNVGEIASTNNFKEMTGVVVTNEAPIVVKNDTVQFNASGFKTLPNATAEDFLKKLPGMEVDKEGNVKSQGETVQKVYVDGKEFFGNDPKLATKNITADMIESVQVFDDMSDQAKFTKIDDGSRAKTLNIKLKKDRNKGYFGRATAAYGSNDRYEGNVSVNKFNGNQRISLLFNANNINKQGFSFSDIISSMGGFSGFGGGGGMGGGMMGGGGFGGGGGGMTIRAGGGGGGGFSSGGSTGLIKSLSAGINYTDQWSNKMKVTGSYFFSNSDNRQEQSTLRRTTYGDSVVTRDRETWSTSKNQNHRFNLRFEYEIDSMNSILYTPSITQQHSESYSFDTSSSTTQQLGKQFLGVVGKTNNENVRDGFTWNNNLLFRHKFGKTGRTITLGWNNTFGNSDANGLTISNNTFYQESGLVDRAVNQNQRTFQKTNTNNNAFSTSYTEPFGLNKLLELNYRYTRNVGTSDREAYNYDAASGKYETPNLLLTNEFKNIFEGHRVGANFRVQKPKYNYQFGLGVERSSLESQSYQASTQKDSVNKASYTNLFPTANFNFTPTKSKNLRFAYNGRTNQPTLSQLQNVRDVTDTLNIIIGNPFLKQEFNHNLTIGYNSFNIMTFRLIAANLSFSTTQNKIVNSISVNNGVQTTEYLNLDGYYRGSAFITLGLPFKNPKWKGSSLNFSNNTSYTQDVSMIQVDNKLVKNLARTFMVSQGAGINLNKSKYDLGLRLNLAYNDVKNTKAKSVDEDYLTQTYSVDASYNLPFSFILATDFNYLINTGRAEGYNQSIPLWNASLRKQIFKKKNGELRFSVNDILNQNQSILRTITTNYVEDTRSMVLRRYFMVSFLFNLTKMGGQSMPQGPPGMPGMRMMNRNMDNIRISQ</sequence>
<name>A0ABS9KKV1_9BACT</name>
<dbReference type="Proteomes" id="UP001165367">
    <property type="component" value="Unassembled WGS sequence"/>
</dbReference>
<evidence type="ECO:0000256" key="2">
    <source>
        <dbReference type="ARBA" id="ARBA00023136"/>
    </source>
</evidence>
<evidence type="ECO:0000259" key="5">
    <source>
        <dbReference type="Pfam" id="PF14905"/>
    </source>
</evidence>
<dbReference type="RefSeq" id="WP_237868184.1">
    <property type="nucleotide sequence ID" value="NZ_JAKLTR010000001.1"/>
</dbReference>
<keyword evidence="2" id="KW-0472">Membrane</keyword>
<dbReference type="SUPFAM" id="SSF56935">
    <property type="entry name" value="Porins"/>
    <property type="match status" value="1"/>
</dbReference>
<dbReference type="EMBL" id="JAKLTR010000001">
    <property type="protein sequence ID" value="MCG2612958.1"/>
    <property type="molecule type" value="Genomic_DNA"/>
</dbReference>
<dbReference type="Pfam" id="PF13620">
    <property type="entry name" value="CarboxypepD_reg"/>
    <property type="match status" value="1"/>
</dbReference>
<accession>A0ABS9KKV1</accession>
<evidence type="ECO:0000313" key="6">
    <source>
        <dbReference type="EMBL" id="MCG2612958.1"/>
    </source>
</evidence>
<evidence type="ECO:0000256" key="4">
    <source>
        <dbReference type="SAM" id="SignalP"/>
    </source>
</evidence>
<feature type="chain" id="PRO_5046860058" evidence="4">
    <location>
        <begin position="20"/>
        <end position="975"/>
    </location>
</feature>